<sequence>MNTDNRPWYKNHILLLIIAIPLATVCGSIYTIYLAVSSKEAPVLPDYYKTGLSPQKRDMGHTAITATLNIDGGTITLEREPPSIEPLTLSLQHASKAEYDQSLTLTATAPNHYPLPPAVRDTLKQATWYLTLAPADNSWQIKGKRRHPKHGEPTSASEPVIRLDNP</sequence>
<dbReference type="AlphaFoldDB" id="A0A381E1D1"/>
<evidence type="ECO:0000313" key="3">
    <source>
        <dbReference type="EMBL" id="SUX19759.1"/>
    </source>
</evidence>
<dbReference type="Pfam" id="PF05751">
    <property type="entry name" value="FixH"/>
    <property type="match status" value="1"/>
</dbReference>
<organism evidence="3 4">
    <name type="scientific">Cardiobacterium valvarum</name>
    <dbReference type="NCBI Taxonomy" id="194702"/>
    <lineage>
        <taxon>Bacteria</taxon>
        <taxon>Pseudomonadati</taxon>
        <taxon>Pseudomonadota</taxon>
        <taxon>Gammaproteobacteria</taxon>
        <taxon>Cardiobacteriales</taxon>
        <taxon>Cardiobacteriaceae</taxon>
        <taxon>Cardiobacterium</taxon>
    </lineage>
</organism>
<keyword evidence="2" id="KW-0812">Transmembrane</keyword>
<reference evidence="3 4" key="1">
    <citation type="submission" date="2018-06" db="EMBL/GenBank/DDBJ databases">
        <authorList>
            <consortium name="Pathogen Informatics"/>
            <person name="Doyle S."/>
        </authorList>
    </citation>
    <scope>NUCLEOTIDE SEQUENCE [LARGE SCALE GENOMIC DNA]</scope>
    <source>
        <strain evidence="3 4">NCTC13294</strain>
    </source>
</reference>
<evidence type="ECO:0000313" key="4">
    <source>
        <dbReference type="Proteomes" id="UP000254572"/>
    </source>
</evidence>
<dbReference type="EMBL" id="UFUW01000001">
    <property type="protein sequence ID" value="SUX19759.1"/>
    <property type="molecule type" value="Genomic_DNA"/>
</dbReference>
<keyword evidence="2" id="KW-1133">Transmembrane helix</keyword>
<evidence type="ECO:0000256" key="2">
    <source>
        <dbReference type="SAM" id="Phobius"/>
    </source>
</evidence>
<keyword evidence="2" id="KW-0472">Membrane</keyword>
<keyword evidence="4" id="KW-1185">Reference proteome</keyword>
<protein>
    <submittedName>
        <fullName evidence="3">Uncharacterized protein conserved in bacteria</fullName>
    </submittedName>
</protein>
<dbReference type="InterPro" id="IPR008620">
    <property type="entry name" value="FixH"/>
</dbReference>
<feature type="transmembrane region" description="Helical" evidence="2">
    <location>
        <begin position="12"/>
        <end position="36"/>
    </location>
</feature>
<accession>A0A381E1D1</accession>
<feature type="region of interest" description="Disordered" evidence="1">
    <location>
        <begin position="140"/>
        <end position="166"/>
    </location>
</feature>
<name>A0A381E1D1_9GAMM</name>
<proteinExistence type="predicted"/>
<dbReference type="OrthoDB" id="5295180at2"/>
<dbReference type="Proteomes" id="UP000254572">
    <property type="component" value="Unassembled WGS sequence"/>
</dbReference>
<dbReference type="RefSeq" id="WP_115610856.1">
    <property type="nucleotide sequence ID" value="NZ_JBHLZC010000001.1"/>
</dbReference>
<evidence type="ECO:0000256" key="1">
    <source>
        <dbReference type="SAM" id="MobiDB-lite"/>
    </source>
</evidence>
<gene>
    <name evidence="3" type="ORF">NCTC13294_00590</name>
</gene>